<evidence type="ECO:0008006" key="5">
    <source>
        <dbReference type="Google" id="ProtNLM"/>
    </source>
</evidence>
<dbReference type="OrthoDB" id="4696326at2759"/>
<evidence type="ECO:0000256" key="2">
    <source>
        <dbReference type="SAM" id="Phobius"/>
    </source>
</evidence>
<evidence type="ECO:0000256" key="1">
    <source>
        <dbReference type="SAM" id="MobiDB-lite"/>
    </source>
</evidence>
<dbReference type="Gene3D" id="2.120.10.70">
    <property type="entry name" value="Fucose-specific lectin"/>
    <property type="match status" value="1"/>
</dbReference>
<keyword evidence="2" id="KW-1133">Transmembrane helix</keyword>
<feature type="compositionally biased region" description="Basic and acidic residues" evidence="1">
    <location>
        <begin position="44"/>
        <end position="56"/>
    </location>
</feature>
<evidence type="ECO:0000313" key="4">
    <source>
        <dbReference type="Proteomes" id="UP000277212"/>
    </source>
</evidence>
<dbReference type="Gene3D" id="2.40.128.190">
    <property type="match status" value="1"/>
</dbReference>
<feature type="region of interest" description="Disordered" evidence="1">
    <location>
        <begin position="313"/>
        <end position="347"/>
    </location>
</feature>
<keyword evidence="2" id="KW-0472">Membrane</keyword>
<name>A0A3M2RAX8_9HYPO</name>
<feature type="transmembrane region" description="Helical" evidence="2">
    <location>
        <begin position="148"/>
        <end position="169"/>
    </location>
</feature>
<accession>A0A3M2RAX8</accession>
<feature type="compositionally biased region" description="Acidic residues" evidence="1">
    <location>
        <begin position="316"/>
        <end position="337"/>
    </location>
</feature>
<organism evidence="3 4">
    <name type="scientific">Fusarium kuroshium</name>
    <dbReference type="NCBI Taxonomy" id="2010991"/>
    <lineage>
        <taxon>Eukaryota</taxon>
        <taxon>Fungi</taxon>
        <taxon>Dikarya</taxon>
        <taxon>Ascomycota</taxon>
        <taxon>Pezizomycotina</taxon>
        <taxon>Sordariomycetes</taxon>
        <taxon>Hypocreomycetidae</taxon>
        <taxon>Hypocreales</taxon>
        <taxon>Nectriaceae</taxon>
        <taxon>Fusarium</taxon>
        <taxon>Fusarium solani species complex</taxon>
    </lineage>
</organism>
<keyword evidence="4" id="KW-1185">Reference proteome</keyword>
<protein>
    <recommendedName>
        <fullName evidence="5">Fucose-specific lectin</fullName>
    </recommendedName>
</protein>
<feature type="region of interest" description="Disordered" evidence="1">
    <location>
        <begin position="171"/>
        <end position="219"/>
    </location>
</feature>
<dbReference type="AlphaFoldDB" id="A0A3M2RAX8"/>
<feature type="compositionally biased region" description="Basic and acidic residues" evidence="1">
    <location>
        <begin position="175"/>
        <end position="184"/>
    </location>
</feature>
<feature type="compositionally biased region" description="Low complexity" evidence="1">
    <location>
        <begin position="200"/>
        <end position="209"/>
    </location>
</feature>
<sequence>MGPETSFSAHYLLEQAFSSLAKPHSLAKFPKIKAWQAFERAKSKAKQNEYRDDERYPTVVDPPPDHSLPEVATGTQVDIHGRDKVVSDIQDPGMIPTYDDAQLEVVGGDEKITKDMAGAAGVGTRGGEAADSIDKGPRRIFGMKRRKFLIVLAAIMFMLVAATVGGAVGGTQANKSDDNGKEDDGGGDGGGDGGDDNDDSTPTTTDTGPVPRKTGPIDADERFLTAVVASDDDDENFQVFYNDLNTTNILYRRMHDDDGGAEHTLDLDIEPNYGTPLAATIRLASSIMTTQLFYVTTEDNETQIAQVTLNCGNLNIDDDDGDDDNDDDDDGEDDDDNQSSGNTNTGTAACAVTSNSIISTNLTNGVHPDSKLAALRLSNDSTRVYFQASGTNIWALNGNDADTEGWVGANLMGGVRSGSSIAATRSNTTDVHVFFVANSTGYMWTFNYDDTLDVDDSQVVDDEPSSSWQASAFFDATYIPSLNSYRVFYTNPSSGSIVSYFRTGTQADWGSGSDNAWGSPASGIAAVGWEDNVRLFYYQSSTLTMSVNDGDDWDDAEPVA</sequence>
<proteinExistence type="predicted"/>
<dbReference type="Proteomes" id="UP000277212">
    <property type="component" value="Unassembled WGS sequence"/>
</dbReference>
<comment type="caution">
    <text evidence="3">The sequence shown here is derived from an EMBL/GenBank/DDBJ whole genome shotgun (WGS) entry which is preliminary data.</text>
</comment>
<feature type="region of interest" description="Disordered" evidence="1">
    <location>
        <begin position="44"/>
        <end position="70"/>
    </location>
</feature>
<keyword evidence="2" id="KW-0812">Transmembrane</keyword>
<dbReference type="SUPFAM" id="SSF89372">
    <property type="entry name" value="Fucose-specific lectin"/>
    <property type="match status" value="1"/>
</dbReference>
<gene>
    <name evidence="3" type="ORF">CDV36_015305</name>
</gene>
<dbReference type="EMBL" id="NKUJ01000560">
    <property type="protein sequence ID" value="RMJ02423.1"/>
    <property type="molecule type" value="Genomic_DNA"/>
</dbReference>
<reference evidence="3 4" key="1">
    <citation type="submission" date="2017-06" db="EMBL/GenBank/DDBJ databases">
        <title>Comparative genomic analysis of Ambrosia Fusariam Clade fungi.</title>
        <authorList>
            <person name="Stajich J.E."/>
            <person name="Carrillo J."/>
            <person name="Kijimoto T."/>
            <person name="Eskalen A."/>
            <person name="O'Donnell K."/>
            <person name="Kasson M."/>
        </authorList>
    </citation>
    <scope>NUCLEOTIDE SEQUENCE [LARGE SCALE GENOMIC DNA]</scope>
    <source>
        <strain evidence="3">UCR3666</strain>
    </source>
</reference>
<evidence type="ECO:0000313" key="3">
    <source>
        <dbReference type="EMBL" id="RMJ02423.1"/>
    </source>
</evidence>
<feature type="compositionally biased region" description="Polar residues" evidence="1">
    <location>
        <begin position="338"/>
        <end position="347"/>
    </location>
</feature>